<dbReference type="EMBL" id="SNRW01019110">
    <property type="protein sequence ID" value="KAA6366680.1"/>
    <property type="molecule type" value="Genomic_DNA"/>
</dbReference>
<protein>
    <recommendedName>
        <fullName evidence="3">SPRY domain-containing protein</fullName>
    </recommendedName>
</protein>
<accession>A0A5J4U902</accession>
<proteinExistence type="predicted"/>
<organism evidence="1 2">
    <name type="scientific">Streblomastix strix</name>
    <dbReference type="NCBI Taxonomy" id="222440"/>
    <lineage>
        <taxon>Eukaryota</taxon>
        <taxon>Metamonada</taxon>
        <taxon>Preaxostyla</taxon>
        <taxon>Oxymonadida</taxon>
        <taxon>Streblomastigidae</taxon>
        <taxon>Streblomastix</taxon>
    </lineage>
</organism>
<dbReference type="OrthoDB" id="445357at2759"/>
<evidence type="ECO:0000313" key="2">
    <source>
        <dbReference type="Proteomes" id="UP000324800"/>
    </source>
</evidence>
<dbReference type="AlphaFoldDB" id="A0A5J4U902"/>
<evidence type="ECO:0008006" key="3">
    <source>
        <dbReference type="Google" id="ProtNLM"/>
    </source>
</evidence>
<comment type="caution">
    <text evidence="1">The sequence shown here is derived from an EMBL/GenBank/DDBJ whole genome shotgun (WGS) entry which is preliminary data.</text>
</comment>
<reference evidence="1 2" key="1">
    <citation type="submission" date="2019-03" db="EMBL/GenBank/DDBJ databases">
        <title>Single cell metagenomics reveals metabolic interactions within the superorganism composed of flagellate Streblomastix strix and complex community of Bacteroidetes bacteria on its surface.</title>
        <authorList>
            <person name="Treitli S.C."/>
            <person name="Kolisko M."/>
            <person name="Husnik F."/>
            <person name="Keeling P."/>
            <person name="Hampl V."/>
        </authorList>
    </citation>
    <scope>NUCLEOTIDE SEQUENCE [LARGE SCALE GENOMIC DNA]</scope>
    <source>
        <strain evidence="1">ST1C</strain>
    </source>
</reference>
<name>A0A5J4U902_9EUKA</name>
<gene>
    <name evidence="1" type="ORF">EZS28_037793</name>
</gene>
<dbReference type="Proteomes" id="UP000324800">
    <property type="component" value="Unassembled WGS sequence"/>
</dbReference>
<evidence type="ECO:0000313" key="1">
    <source>
        <dbReference type="EMBL" id="KAA6366680.1"/>
    </source>
</evidence>
<sequence length="157" mass="17650">MLVLELKFNNQKQNPQNQDLKPLSSFSQSKYTCRSTVAFNPIVQSGIVRFGGFFEDPLSYIPNFTIGIADSSAVFGSDEYPDEGENEKKTVCYWSGGEISHIGYCIPGNSGIESNKYVSCEVNMNISPRTLTFFYDNQEQGLSVRNIPSSIRFWICL</sequence>